<evidence type="ECO:0000313" key="3">
    <source>
        <dbReference type="Proteomes" id="UP000199497"/>
    </source>
</evidence>
<dbReference type="EMBL" id="FNJR01000005">
    <property type="protein sequence ID" value="SDP56231.1"/>
    <property type="molecule type" value="Genomic_DNA"/>
</dbReference>
<dbReference type="AlphaFoldDB" id="A0A1H0TQV8"/>
<dbReference type="OrthoDB" id="3697571at2"/>
<evidence type="ECO:0008006" key="4">
    <source>
        <dbReference type="Google" id="ProtNLM"/>
    </source>
</evidence>
<proteinExistence type="predicted"/>
<evidence type="ECO:0000313" key="2">
    <source>
        <dbReference type="EMBL" id="SDP56231.1"/>
    </source>
</evidence>
<dbReference type="RefSeq" id="WP_092600873.1">
    <property type="nucleotide sequence ID" value="NZ_FNJR01000005.1"/>
</dbReference>
<feature type="region of interest" description="Disordered" evidence="1">
    <location>
        <begin position="1"/>
        <end position="42"/>
    </location>
</feature>
<organism evidence="2 3">
    <name type="scientific">Actinopolyspora xinjiangensis</name>
    <dbReference type="NCBI Taxonomy" id="405564"/>
    <lineage>
        <taxon>Bacteria</taxon>
        <taxon>Bacillati</taxon>
        <taxon>Actinomycetota</taxon>
        <taxon>Actinomycetes</taxon>
        <taxon>Actinopolysporales</taxon>
        <taxon>Actinopolysporaceae</taxon>
        <taxon>Actinopolyspora</taxon>
    </lineage>
</organism>
<protein>
    <recommendedName>
        <fullName evidence="4">Excreted virulence factor EspC, type VII ESX diderm</fullName>
    </recommendedName>
</protein>
<accession>A0A1H0TQV8</accession>
<keyword evidence="3" id="KW-1185">Reference proteome</keyword>
<name>A0A1H0TQV8_9ACTN</name>
<dbReference type="Proteomes" id="UP000199497">
    <property type="component" value="Unassembled WGS sequence"/>
</dbReference>
<dbReference type="STRING" id="405564.SAMN04487905_105220"/>
<gene>
    <name evidence="2" type="ORF">SAMN04487905_105220</name>
</gene>
<evidence type="ECO:0000256" key="1">
    <source>
        <dbReference type="SAM" id="MobiDB-lite"/>
    </source>
</evidence>
<sequence>MGYEVDPGELDNLAGSLRDGSDSVEELGSAPGVPDAGPLSSEMGKLMSLLTGAAGELSTGVAAAADAVSEGGRVYVENEEFAERNLPSTGG</sequence>
<reference evidence="3" key="1">
    <citation type="submission" date="2016-10" db="EMBL/GenBank/DDBJ databases">
        <authorList>
            <person name="Varghese N."/>
            <person name="Submissions S."/>
        </authorList>
    </citation>
    <scope>NUCLEOTIDE SEQUENCE [LARGE SCALE GENOMIC DNA]</scope>
    <source>
        <strain evidence="3">DSM 46732</strain>
    </source>
</reference>